<evidence type="ECO:0000256" key="2">
    <source>
        <dbReference type="ARBA" id="ARBA00022692"/>
    </source>
</evidence>
<dbReference type="Proteomes" id="UP000015104">
    <property type="component" value="Unassembled WGS sequence"/>
</dbReference>
<dbReference type="eggNOG" id="KOG1326">
    <property type="taxonomic scope" value="Eukaryota"/>
</dbReference>
<dbReference type="HOGENOM" id="CLU_2041025_0_0_1"/>
<keyword evidence="5" id="KW-0472">Membrane</keyword>
<reference evidence="7" key="1">
    <citation type="submission" date="2011-08" db="EMBL/GenBank/DDBJ databases">
        <authorList>
            <person name="Rombauts S."/>
        </authorList>
    </citation>
    <scope>NUCLEOTIDE SEQUENCE</scope>
    <source>
        <strain evidence="7">London</strain>
    </source>
</reference>
<evidence type="ECO:0000256" key="5">
    <source>
        <dbReference type="ARBA" id="ARBA00023136"/>
    </source>
</evidence>
<proteinExistence type="predicted"/>
<name>T1K727_TETUR</name>
<keyword evidence="3" id="KW-0677">Repeat</keyword>
<dbReference type="PANTHER" id="PTHR12546">
    <property type="entry name" value="FER-1-LIKE"/>
    <property type="match status" value="1"/>
</dbReference>
<evidence type="ECO:0000256" key="3">
    <source>
        <dbReference type="ARBA" id="ARBA00022737"/>
    </source>
</evidence>
<dbReference type="GO" id="GO:0007009">
    <property type="term" value="P:plasma membrane organization"/>
    <property type="evidence" value="ECO:0007669"/>
    <property type="project" value="TreeGrafter"/>
</dbReference>
<keyword evidence="2" id="KW-0812">Transmembrane</keyword>
<comment type="subcellular location">
    <subcellularLocation>
        <location evidence="1">Membrane</location>
    </subcellularLocation>
</comment>
<dbReference type="AlphaFoldDB" id="T1K727"/>
<organism evidence="6 7">
    <name type="scientific">Tetranychus urticae</name>
    <name type="common">Two-spotted spider mite</name>
    <dbReference type="NCBI Taxonomy" id="32264"/>
    <lineage>
        <taxon>Eukaryota</taxon>
        <taxon>Metazoa</taxon>
        <taxon>Ecdysozoa</taxon>
        <taxon>Arthropoda</taxon>
        <taxon>Chelicerata</taxon>
        <taxon>Arachnida</taxon>
        <taxon>Acari</taxon>
        <taxon>Acariformes</taxon>
        <taxon>Trombidiformes</taxon>
        <taxon>Prostigmata</taxon>
        <taxon>Eleutherengona</taxon>
        <taxon>Raphignathae</taxon>
        <taxon>Tetranychoidea</taxon>
        <taxon>Tetranychidae</taxon>
        <taxon>Tetranychus</taxon>
    </lineage>
</organism>
<dbReference type="EMBL" id="CAEY01001799">
    <property type="status" value="NOT_ANNOTATED_CDS"/>
    <property type="molecule type" value="Genomic_DNA"/>
</dbReference>
<dbReference type="InterPro" id="IPR037721">
    <property type="entry name" value="Ferlin"/>
</dbReference>
<evidence type="ECO:0000256" key="1">
    <source>
        <dbReference type="ARBA" id="ARBA00004370"/>
    </source>
</evidence>
<dbReference type="GO" id="GO:0016020">
    <property type="term" value="C:membrane"/>
    <property type="evidence" value="ECO:0007669"/>
    <property type="project" value="UniProtKB-SubCell"/>
</dbReference>
<accession>T1K727</accession>
<dbReference type="PANTHER" id="PTHR12546:SF33">
    <property type="entry name" value="SPERM VESICLE FUSION PROTEIN FER-1"/>
    <property type="match status" value="1"/>
</dbReference>
<evidence type="ECO:0000313" key="6">
    <source>
        <dbReference type="EnsemblMetazoa" id="tetur06g02680.1"/>
    </source>
</evidence>
<dbReference type="EnsemblMetazoa" id="tetur06g02680.1">
    <property type="protein sequence ID" value="tetur06g02680.1"/>
    <property type="gene ID" value="tetur06g02680"/>
</dbReference>
<reference evidence="6" key="2">
    <citation type="submission" date="2015-06" db="UniProtKB">
        <authorList>
            <consortium name="EnsemblMetazoa"/>
        </authorList>
    </citation>
    <scope>IDENTIFICATION</scope>
</reference>
<evidence type="ECO:0000256" key="4">
    <source>
        <dbReference type="ARBA" id="ARBA00022989"/>
    </source>
</evidence>
<keyword evidence="7" id="KW-1185">Reference proteome</keyword>
<sequence length="121" mass="13822">MFILRRFKVSPTPAANWFIDLLEDDFRSICLKTITNYYNNRACYQLQLTIWNTKDAILDEGSIISGGKMSDIYIKGWIQDAKLAQSTDVHYRSFTGDGDSSRLYSLDPTQGALPCRMVLQV</sequence>
<keyword evidence="4" id="KW-1133">Transmembrane helix</keyword>
<evidence type="ECO:0000313" key="7">
    <source>
        <dbReference type="Proteomes" id="UP000015104"/>
    </source>
</evidence>
<protein>
    <submittedName>
        <fullName evidence="6">Uncharacterized protein</fullName>
    </submittedName>
</protein>